<dbReference type="EMBL" id="BSUM01000001">
    <property type="protein sequence ID" value="GMA33440.1"/>
    <property type="molecule type" value="Genomic_DNA"/>
</dbReference>
<dbReference type="Proteomes" id="UP001157161">
    <property type="component" value="Unassembled WGS sequence"/>
</dbReference>
<name>A0AA37XJA5_9MICO</name>
<proteinExistence type="predicted"/>
<gene>
    <name evidence="2" type="ORF">GCM10025875_34320</name>
</gene>
<reference evidence="2" key="1">
    <citation type="journal article" date="2014" name="Int. J. Syst. Evol. Microbiol.">
        <title>Complete genome sequence of Corynebacterium casei LMG S-19264T (=DSM 44701T), isolated from a smear-ripened cheese.</title>
        <authorList>
            <consortium name="US DOE Joint Genome Institute (JGI-PGF)"/>
            <person name="Walter F."/>
            <person name="Albersmeier A."/>
            <person name="Kalinowski J."/>
            <person name="Ruckert C."/>
        </authorList>
    </citation>
    <scope>NUCLEOTIDE SEQUENCE</scope>
    <source>
        <strain evidence="2">NBRC 112290</strain>
    </source>
</reference>
<protein>
    <recommendedName>
        <fullName evidence="4">Carbohydrate ABC transporter permease</fullName>
    </recommendedName>
</protein>
<evidence type="ECO:0000256" key="1">
    <source>
        <dbReference type="SAM" id="Phobius"/>
    </source>
</evidence>
<comment type="caution">
    <text evidence="2">The sequence shown here is derived from an EMBL/GenBank/DDBJ whole genome shotgun (WGS) entry which is preliminary data.</text>
</comment>
<keyword evidence="1" id="KW-0472">Membrane</keyword>
<evidence type="ECO:0008006" key="4">
    <source>
        <dbReference type="Google" id="ProtNLM"/>
    </source>
</evidence>
<keyword evidence="1" id="KW-1133">Transmembrane helix</keyword>
<feature type="transmembrane region" description="Helical" evidence="1">
    <location>
        <begin position="7"/>
        <end position="28"/>
    </location>
</feature>
<evidence type="ECO:0000313" key="3">
    <source>
        <dbReference type="Proteomes" id="UP001157161"/>
    </source>
</evidence>
<reference evidence="2" key="2">
    <citation type="submission" date="2023-02" db="EMBL/GenBank/DDBJ databases">
        <authorList>
            <person name="Sun Q."/>
            <person name="Mori K."/>
        </authorList>
    </citation>
    <scope>NUCLEOTIDE SEQUENCE</scope>
    <source>
        <strain evidence="2">NBRC 112290</strain>
    </source>
</reference>
<keyword evidence="1" id="KW-0812">Transmembrane</keyword>
<dbReference type="RefSeq" id="WP_284252280.1">
    <property type="nucleotide sequence ID" value="NZ_BSUM01000001.1"/>
</dbReference>
<dbReference type="AlphaFoldDB" id="A0AA37XJA5"/>
<evidence type="ECO:0000313" key="2">
    <source>
        <dbReference type="EMBL" id="GMA33440.1"/>
    </source>
</evidence>
<organism evidence="2 3">
    <name type="scientific">Litorihabitans aurantiacus</name>
    <dbReference type="NCBI Taxonomy" id="1930061"/>
    <lineage>
        <taxon>Bacteria</taxon>
        <taxon>Bacillati</taxon>
        <taxon>Actinomycetota</taxon>
        <taxon>Actinomycetes</taxon>
        <taxon>Micrococcales</taxon>
        <taxon>Beutenbergiaceae</taxon>
        <taxon>Litorihabitans</taxon>
    </lineage>
</organism>
<keyword evidence="3" id="KW-1185">Reference proteome</keyword>
<sequence length="47" mass="5563">MTATRRWWKTALGVVFTALMLFPVYWMVNVSLTQTSDLRRNPRTCSR</sequence>
<accession>A0AA37XJA5</accession>